<keyword evidence="4" id="KW-0560">Oxidoreductase</keyword>
<accession>A0A378SM74</accession>
<dbReference type="GO" id="GO:0008202">
    <property type="term" value="P:steroid metabolic process"/>
    <property type="evidence" value="ECO:0007669"/>
    <property type="project" value="UniProtKB-ARBA"/>
</dbReference>
<name>A0A378SM74_9MYCO</name>
<keyword evidence="2" id="KW-0285">Flavoprotein</keyword>
<reference evidence="6 7" key="1">
    <citation type="submission" date="2018-06" db="EMBL/GenBank/DDBJ databases">
        <authorList>
            <consortium name="Pathogen Informatics"/>
            <person name="Doyle S."/>
        </authorList>
    </citation>
    <scope>NUCLEOTIDE SEQUENCE [LARGE SCALE GENOMIC DNA]</scope>
    <source>
        <strain evidence="6 7">NCTC10742</strain>
    </source>
</reference>
<evidence type="ECO:0000259" key="5">
    <source>
        <dbReference type="Pfam" id="PF00890"/>
    </source>
</evidence>
<dbReference type="SUPFAM" id="SSF56425">
    <property type="entry name" value="Succinate dehydrogenase/fumarate reductase flavoprotein, catalytic domain"/>
    <property type="match status" value="1"/>
</dbReference>
<dbReference type="Gene3D" id="3.90.700.10">
    <property type="entry name" value="Succinate dehydrogenase/fumarate reductase flavoprotein, catalytic domain"/>
    <property type="match status" value="1"/>
</dbReference>
<proteinExistence type="predicted"/>
<gene>
    <name evidence="6" type="ORF">NCTC10742_02951</name>
</gene>
<evidence type="ECO:0000256" key="4">
    <source>
        <dbReference type="ARBA" id="ARBA00023002"/>
    </source>
</evidence>
<dbReference type="InterPro" id="IPR036188">
    <property type="entry name" value="FAD/NAD-bd_sf"/>
</dbReference>
<evidence type="ECO:0000313" key="7">
    <source>
        <dbReference type="Proteomes" id="UP000254291"/>
    </source>
</evidence>
<dbReference type="InterPro" id="IPR003953">
    <property type="entry name" value="FAD-dep_OxRdtase_2_FAD-bd"/>
</dbReference>
<dbReference type="GO" id="GO:0033765">
    <property type="term" value="F:steroid dehydrogenase activity, acting on the CH-CH group of donors"/>
    <property type="evidence" value="ECO:0007669"/>
    <property type="project" value="UniProtKB-ARBA"/>
</dbReference>
<evidence type="ECO:0000256" key="1">
    <source>
        <dbReference type="ARBA" id="ARBA00001974"/>
    </source>
</evidence>
<sequence>MTMQHIPDTVSAEDVTSWSDETDVVVIGFGIAGGSAAVSAAAAGARVLVLEKAAAAGGTTSMAGGHFYLGGGTAVQQATGHDDSPEEMYKYLVTQSRNPEHDKIRAYCDGSVEHFNWLEALGFQFERSYYPGKVVVPPGTEGLSYTGNEKVWPFCEQARPAPRGHSVPVPGELGGAAMVIDLLVKRADELGVQMRYETGATALITDADGAVVGVRWKHFTETGDIKANSVIIAAGGFAMNPEMVAEYTPALGQERKTKHHGNVAPYILGNPNDDGLGIKLGVSAGGATDNLDQLFITAAAYPPEILLTGIIVNKNGDRFVAEDSYHSRTSAFVLEQPDQTAYLIVDEAHMQMPEMPLIKFLDGYETIEELEKELGIPAGRVAATLERYNTNAAAGEDPDFHKQSEYVAPQDKGPWAVFDLSLGRAMYSGFTMGGLTVSIDGEVLRDDRSAIPGLYAAGACACNIAQDGKGYASGTQLGEGSFFGRRAGEHAARRAGEHAARR</sequence>
<organism evidence="6 7">
    <name type="scientific">Mycolicibacterium gilvum</name>
    <dbReference type="NCBI Taxonomy" id="1804"/>
    <lineage>
        <taxon>Bacteria</taxon>
        <taxon>Bacillati</taxon>
        <taxon>Actinomycetota</taxon>
        <taxon>Actinomycetes</taxon>
        <taxon>Mycobacteriales</taxon>
        <taxon>Mycobacteriaceae</taxon>
        <taxon>Mycolicibacterium</taxon>
    </lineage>
</organism>
<comment type="cofactor">
    <cofactor evidence="1">
        <name>FAD</name>
        <dbReference type="ChEBI" id="CHEBI:57692"/>
    </cofactor>
</comment>
<feature type="domain" description="FAD-dependent oxidoreductase 2 FAD-binding" evidence="5">
    <location>
        <begin position="23"/>
        <end position="464"/>
    </location>
</feature>
<dbReference type="PANTHER" id="PTHR43400">
    <property type="entry name" value="FUMARATE REDUCTASE"/>
    <property type="match status" value="1"/>
</dbReference>
<evidence type="ECO:0000256" key="3">
    <source>
        <dbReference type="ARBA" id="ARBA00022827"/>
    </source>
</evidence>
<dbReference type="EMBL" id="UGQM01000001">
    <property type="protein sequence ID" value="STZ43721.1"/>
    <property type="molecule type" value="Genomic_DNA"/>
</dbReference>
<evidence type="ECO:0000313" key="6">
    <source>
        <dbReference type="EMBL" id="STZ43721.1"/>
    </source>
</evidence>
<evidence type="ECO:0000256" key="2">
    <source>
        <dbReference type="ARBA" id="ARBA00022630"/>
    </source>
</evidence>
<dbReference type="InterPro" id="IPR050315">
    <property type="entry name" value="FAD-oxidoreductase_2"/>
</dbReference>
<dbReference type="Proteomes" id="UP000254291">
    <property type="component" value="Unassembled WGS sequence"/>
</dbReference>
<dbReference type="PANTHER" id="PTHR43400:SF10">
    <property type="entry name" value="3-OXOSTEROID 1-DEHYDROGENASE"/>
    <property type="match status" value="1"/>
</dbReference>
<dbReference type="Gene3D" id="3.50.50.60">
    <property type="entry name" value="FAD/NAD(P)-binding domain"/>
    <property type="match status" value="1"/>
</dbReference>
<protein>
    <submittedName>
        <fullName evidence="6">Succinate dehydrogenase/fumarate reductase flavoprotein subunit</fullName>
    </submittedName>
</protein>
<keyword evidence="3" id="KW-0274">FAD</keyword>
<dbReference type="AlphaFoldDB" id="A0A378SM74"/>
<dbReference type="Pfam" id="PF00890">
    <property type="entry name" value="FAD_binding_2"/>
    <property type="match status" value="1"/>
</dbReference>
<dbReference type="NCBIfam" id="NF005510">
    <property type="entry name" value="PRK07121.1-3"/>
    <property type="match status" value="1"/>
</dbReference>
<dbReference type="SUPFAM" id="SSF51905">
    <property type="entry name" value="FAD/NAD(P)-binding domain"/>
    <property type="match status" value="1"/>
</dbReference>
<dbReference type="NCBIfam" id="NF005508">
    <property type="entry name" value="PRK07121.1-1"/>
    <property type="match status" value="1"/>
</dbReference>
<dbReference type="InterPro" id="IPR027477">
    <property type="entry name" value="Succ_DH/fumarate_Rdtase_cat_sf"/>
</dbReference>